<evidence type="ECO:0000313" key="3">
    <source>
        <dbReference type="Proteomes" id="UP000318416"/>
    </source>
</evidence>
<dbReference type="EMBL" id="VIVR01000001">
    <property type="protein sequence ID" value="TWE18854.1"/>
    <property type="molecule type" value="Genomic_DNA"/>
</dbReference>
<reference evidence="2 3" key="1">
    <citation type="submission" date="2019-06" db="EMBL/GenBank/DDBJ databases">
        <title>Sequencing the genomes of 1000 actinobacteria strains.</title>
        <authorList>
            <person name="Klenk H.-P."/>
        </authorList>
    </citation>
    <scope>NUCLEOTIDE SEQUENCE [LARGE SCALE GENOMIC DNA]</scope>
    <source>
        <strain evidence="2 3">DSM 41649</strain>
    </source>
</reference>
<dbReference type="InterPro" id="IPR037523">
    <property type="entry name" value="VOC_core"/>
</dbReference>
<evidence type="ECO:0000313" key="2">
    <source>
        <dbReference type="EMBL" id="TWE18854.1"/>
    </source>
</evidence>
<feature type="domain" description="VOC" evidence="1">
    <location>
        <begin position="143"/>
        <end position="256"/>
    </location>
</feature>
<protein>
    <recommendedName>
        <fullName evidence="1">VOC domain-containing protein</fullName>
    </recommendedName>
</protein>
<organism evidence="2 3">
    <name type="scientific">Kitasatospora atroaurantiaca</name>
    <dbReference type="NCBI Taxonomy" id="285545"/>
    <lineage>
        <taxon>Bacteria</taxon>
        <taxon>Bacillati</taxon>
        <taxon>Actinomycetota</taxon>
        <taxon>Actinomycetes</taxon>
        <taxon>Kitasatosporales</taxon>
        <taxon>Streptomycetaceae</taxon>
        <taxon>Kitasatospora</taxon>
    </lineage>
</organism>
<dbReference type="InterPro" id="IPR004360">
    <property type="entry name" value="Glyas_Fos-R_dOase_dom"/>
</dbReference>
<gene>
    <name evidence="2" type="ORF">FB465_3950</name>
</gene>
<sequence length="259" mass="27164">MPEVTAPFQPGTPCWVDLMTTDQQAALDLYRDLFGWQGEVGPPEFGGYSVCHLNGRAVAGIAQTMAPEGMPLPPVAWTTYLASDDADATLRAVTAAGGTVMMPVMDVGTTGRMLVAADPTGAVFGVWQPVEFSGAQVVNEPGALNWNELRTTDVDAASAFYRAAMGIDVEPMEAAPGYYTLQVGGRVVGGLTTLEDVPPGTPSNWLTYFAADDVDSVVDVLVKAGGSVLKPPFDSLPGRIAVVQDPQGAVFALIRGEPM</sequence>
<feature type="domain" description="VOC" evidence="1">
    <location>
        <begin position="12"/>
        <end position="129"/>
    </location>
</feature>
<dbReference type="AlphaFoldDB" id="A0A561ETA9"/>
<dbReference type="Pfam" id="PF00903">
    <property type="entry name" value="Glyoxalase"/>
    <property type="match status" value="2"/>
</dbReference>
<dbReference type="Gene3D" id="3.10.180.10">
    <property type="entry name" value="2,3-Dihydroxybiphenyl 1,2-Dioxygenase, domain 1"/>
    <property type="match status" value="2"/>
</dbReference>
<dbReference type="RefSeq" id="WP_145792310.1">
    <property type="nucleotide sequence ID" value="NZ_BAAABR010000031.1"/>
</dbReference>
<dbReference type="PANTHER" id="PTHR33993:SF14">
    <property type="entry name" value="GB|AAF24581.1"/>
    <property type="match status" value="1"/>
</dbReference>
<keyword evidence="3" id="KW-1185">Reference proteome</keyword>
<name>A0A561ETA9_9ACTN</name>
<dbReference type="Proteomes" id="UP000318416">
    <property type="component" value="Unassembled WGS sequence"/>
</dbReference>
<dbReference type="SUPFAM" id="SSF54593">
    <property type="entry name" value="Glyoxalase/Bleomycin resistance protein/Dihydroxybiphenyl dioxygenase"/>
    <property type="match status" value="2"/>
</dbReference>
<proteinExistence type="predicted"/>
<dbReference type="InterPro" id="IPR029068">
    <property type="entry name" value="Glyas_Bleomycin-R_OHBP_Dase"/>
</dbReference>
<dbReference type="PANTHER" id="PTHR33993">
    <property type="entry name" value="GLYOXALASE-RELATED"/>
    <property type="match status" value="1"/>
</dbReference>
<dbReference type="OrthoDB" id="9793039at2"/>
<evidence type="ECO:0000259" key="1">
    <source>
        <dbReference type="PROSITE" id="PS51819"/>
    </source>
</evidence>
<dbReference type="PROSITE" id="PS51819">
    <property type="entry name" value="VOC"/>
    <property type="match status" value="2"/>
</dbReference>
<comment type="caution">
    <text evidence="2">The sequence shown here is derived from an EMBL/GenBank/DDBJ whole genome shotgun (WGS) entry which is preliminary data.</text>
</comment>
<accession>A0A561ETA9</accession>
<dbReference type="CDD" id="cd07247">
    <property type="entry name" value="SgaA_N_like"/>
    <property type="match status" value="2"/>
</dbReference>
<dbReference type="InterPro" id="IPR052164">
    <property type="entry name" value="Anthracycline_SecMetBiosynth"/>
</dbReference>